<sequence>MSENDNVSITFRVDSRRVDQLRIIAAEQGMSLNLLVSHILSSYLEWESIAPKAGLAIVQKEVIKAFVNQMGDDELKKTAIKAADSFLETLLLMTGKKDVDSVLFVLRSKFKRSGFTIRSFEETDGRKILVQHDMGNKVSIFFKMYVERLINNAGSPVKIDTTDKSLIIEIPN</sequence>
<dbReference type="OrthoDB" id="9412at2157"/>
<proteinExistence type="predicted"/>
<dbReference type="GeneID" id="41597853"/>
<dbReference type="AlphaFoldDB" id="A0A075MSQ9"/>
<dbReference type="RefSeq" id="WP_148700802.1">
    <property type="nucleotide sequence ID" value="NZ_CP007174.1"/>
</dbReference>
<dbReference type="HOGENOM" id="CLU_100103_1_0_2"/>
<keyword evidence="2" id="KW-1185">Reference proteome</keyword>
<organism evidence="1 2">
    <name type="scientific">Candidatus Nitrososphaera evergladensis SR1</name>
    <dbReference type="NCBI Taxonomy" id="1459636"/>
    <lineage>
        <taxon>Archaea</taxon>
        <taxon>Nitrososphaerota</taxon>
        <taxon>Nitrososphaeria</taxon>
        <taxon>Nitrososphaerales</taxon>
        <taxon>Nitrososphaeraceae</taxon>
        <taxon>Nitrososphaera</taxon>
    </lineage>
</organism>
<evidence type="ECO:0000313" key="2">
    <source>
        <dbReference type="Proteomes" id="UP000028194"/>
    </source>
</evidence>
<dbReference type="STRING" id="1459636.NTE_02125"/>
<dbReference type="KEGG" id="nev:NTE_02125"/>
<dbReference type="SUPFAM" id="SSF47598">
    <property type="entry name" value="Ribbon-helix-helix"/>
    <property type="match status" value="1"/>
</dbReference>
<dbReference type="EMBL" id="CP007174">
    <property type="protein sequence ID" value="AIF84180.1"/>
    <property type="molecule type" value="Genomic_DNA"/>
</dbReference>
<protein>
    <submittedName>
        <fullName evidence="1">Uncharacterized protein</fullName>
    </submittedName>
</protein>
<gene>
    <name evidence="1" type="ORF">NTE_02125</name>
</gene>
<reference evidence="1 2" key="1">
    <citation type="journal article" date="2014" name="PLoS ONE">
        <title>Genome Sequence of Candidatus Nitrososphaera evergladensis from Group I.1b Enriched from Everglades Soil Reveals Novel Genomic Features of the Ammonia-Oxidizing Archaea.</title>
        <authorList>
            <person name="Zhalnina K.V."/>
            <person name="Dias R."/>
            <person name="Leonard M.T."/>
            <person name="Dorr de Quadros P."/>
            <person name="Camargo F.A."/>
            <person name="Drew J.C."/>
            <person name="Farmerie W.G."/>
            <person name="Daroub S.H."/>
            <person name="Triplett E.W."/>
        </authorList>
    </citation>
    <scope>NUCLEOTIDE SEQUENCE [LARGE SCALE GENOMIC DNA]</scope>
    <source>
        <strain evidence="1 2">SR1</strain>
    </source>
</reference>
<dbReference type="InterPro" id="IPR010985">
    <property type="entry name" value="Ribbon_hlx_hlx"/>
</dbReference>
<dbReference type="Proteomes" id="UP000028194">
    <property type="component" value="Chromosome"/>
</dbReference>
<evidence type="ECO:0000313" key="1">
    <source>
        <dbReference type="EMBL" id="AIF84180.1"/>
    </source>
</evidence>
<accession>A0A075MSQ9</accession>
<dbReference type="GO" id="GO:0006355">
    <property type="term" value="P:regulation of DNA-templated transcription"/>
    <property type="evidence" value="ECO:0007669"/>
    <property type="project" value="InterPro"/>
</dbReference>
<name>A0A075MSQ9_9ARCH</name>
<dbReference type="eggNOG" id="arCOG08805">
    <property type="taxonomic scope" value="Archaea"/>
</dbReference>